<accession>L0DH10</accession>
<dbReference type="AlphaFoldDB" id="L0DH10"/>
<keyword evidence="1" id="KW-0812">Transmembrane</keyword>
<proteinExistence type="predicted"/>
<evidence type="ECO:0000313" key="2">
    <source>
        <dbReference type="EMBL" id="AGA28664.1"/>
    </source>
</evidence>
<gene>
    <name evidence="2" type="ordered locus">Sinac_4476</name>
</gene>
<evidence type="ECO:0000256" key="1">
    <source>
        <dbReference type="SAM" id="Phobius"/>
    </source>
</evidence>
<feature type="transmembrane region" description="Helical" evidence="1">
    <location>
        <begin position="17"/>
        <end position="35"/>
    </location>
</feature>
<sequence length="81" mass="9059">MIFSNSDLRSGHQVMRLAGRVIVVCILFCSAVFLWKDGMRRGPAPLSQSQYLRHVVEPITIVESMSFDDGGSTGLRFRDAK</sequence>
<organism evidence="2 3">
    <name type="scientific">Singulisphaera acidiphila (strain ATCC BAA-1392 / DSM 18658 / VKM B-2454 / MOB10)</name>
    <dbReference type="NCBI Taxonomy" id="886293"/>
    <lineage>
        <taxon>Bacteria</taxon>
        <taxon>Pseudomonadati</taxon>
        <taxon>Planctomycetota</taxon>
        <taxon>Planctomycetia</taxon>
        <taxon>Isosphaerales</taxon>
        <taxon>Isosphaeraceae</taxon>
        <taxon>Singulisphaera</taxon>
    </lineage>
</organism>
<keyword evidence="3" id="KW-1185">Reference proteome</keyword>
<keyword evidence="1" id="KW-0472">Membrane</keyword>
<evidence type="ECO:0000313" key="3">
    <source>
        <dbReference type="Proteomes" id="UP000010798"/>
    </source>
</evidence>
<dbReference type="STRING" id="886293.Sinac_4476"/>
<dbReference type="HOGENOM" id="CLU_2571993_0_0_0"/>
<keyword evidence="1" id="KW-1133">Transmembrane helix</keyword>
<name>L0DH10_SINAD</name>
<dbReference type="Proteomes" id="UP000010798">
    <property type="component" value="Chromosome"/>
</dbReference>
<dbReference type="EMBL" id="CP003364">
    <property type="protein sequence ID" value="AGA28664.1"/>
    <property type="molecule type" value="Genomic_DNA"/>
</dbReference>
<reference evidence="2 3" key="1">
    <citation type="submission" date="2012-02" db="EMBL/GenBank/DDBJ databases">
        <title>Complete sequence of chromosome of Singulisphaera acidiphila DSM 18658.</title>
        <authorList>
            <consortium name="US DOE Joint Genome Institute (JGI-PGF)"/>
            <person name="Lucas S."/>
            <person name="Copeland A."/>
            <person name="Lapidus A."/>
            <person name="Glavina del Rio T."/>
            <person name="Dalin E."/>
            <person name="Tice H."/>
            <person name="Bruce D."/>
            <person name="Goodwin L."/>
            <person name="Pitluck S."/>
            <person name="Peters L."/>
            <person name="Ovchinnikova G."/>
            <person name="Chertkov O."/>
            <person name="Kyrpides N."/>
            <person name="Mavromatis K."/>
            <person name="Ivanova N."/>
            <person name="Brettin T."/>
            <person name="Detter J.C."/>
            <person name="Han C."/>
            <person name="Larimer F."/>
            <person name="Land M."/>
            <person name="Hauser L."/>
            <person name="Markowitz V."/>
            <person name="Cheng J.-F."/>
            <person name="Hugenholtz P."/>
            <person name="Woyke T."/>
            <person name="Wu D."/>
            <person name="Tindall B."/>
            <person name="Pomrenke H."/>
            <person name="Brambilla E."/>
            <person name="Klenk H.-P."/>
            <person name="Eisen J.A."/>
        </authorList>
    </citation>
    <scope>NUCLEOTIDE SEQUENCE [LARGE SCALE GENOMIC DNA]</scope>
    <source>
        <strain evidence="3">ATCC BAA-1392 / DSM 18658 / VKM B-2454 / MOB10</strain>
    </source>
</reference>
<dbReference type="KEGG" id="saci:Sinac_4476"/>
<protein>
    <submittedName>
        <fullName evidence="2">Uncharacterized protein</fullName>
    </submittedName>
</protein>